<evidence type="ECO:0000256" key="2">
    <source>
        <dbReference type="ARBA" id="ARBA00023277"/>
    </source>
</evidence>
<protein>
    <recommendedName>
        <fullName evidence="5">Fucose isomerase</fullName>
    </recommendedName>
</protein>
<keyword evidence="1" id="KW-0413">Isomerase</keyword>
<reference evidence="3 4" key="1">
    <citation type="journal article" date="2018" name="Syst. Appl. Microbiol.">
        <title>A new symbiotic nanoarchaeote (Candidatus Nanoclepta minutus) and its host (Zestosphaera tikiterensis gen. nov., sp. nov.) from a New Zealand hot spring.</title>
        <authorList>
            <person name="St John E."/>
            <person name="Liu Y."/>
            <person name="Podar M."/>
            <person name="Stott M.B."/>
            <person name="Meneghin J."/>
            <person name="Chen Z."/>
            <person name="Lagutin K."/>
            <person name="Mitchell K."/>
            <person name="Reysenbach A.L."/>
        </authorList>
    </citation>
    <scope>NUCLEOTIDE SEQUENCE [LARGE SCALE GENOMIC DNA]</scope>
    <source>
        <strain evidence="3">NZ3</strain>
    </source>
</reference>
<comment type="caution">
    <text evidence="3">The sequence shown here is derived from an EMBL/GenBank/DDBJ whole genome shotgun (WGS) entry which is preliminary data.</text>
</comment>
<evidence type="ECO:0000313" key="3">
    <source>
        <dbReference type="EMBL" id="PUA31786.1"/>
    </source>
</evidence>
<proteinExistence type="predicted"/>
<name>A0A2R7Y2K5_9CREN</name>
<organism evidence="3 4">
    <name type="scientific">Zestosphaera tikiterensis</name>
    <dbReference type="NCBI Taxonomy" id="1973259"/>
    <lineage>
        <taxon>Archaea</taxon>
        <taxon>Thermoproteota</taxon>
        <taxon>Thermoprotei</taxon>
        <taxon>Desulfurococcales</taxon>
        <taxon>Desulfurococcaceae</taxon>
        <taxon>Zestosphaera</taxon>
    </lineage>
</organism>
<dbReference type="InterPro" id="IPR009015">
    <property type="entry name" value="Fucose_isomerase_N/cen_sf"/>
</dbReference>
<dbReference type="PANTHER" id="PTHR36120">
    <property type="entry name" value="FUCOSE ISOMERASE"/>
    <property type="match status" value="1"/>
</dbReference>
<accession>A0A2R7Y2K5</accession>
<evidence type="ECO:0008006" key="5">
    <source>
        <dbReference type="Google" id="ProtNLM"/>
    </source>
</evidence>
<dbReference type="AlphaFoldDB" id="A0A2R7Y2K5"/>
<dbReference type="EMBL" id="NBVN01000006">
    <property type="protein sequence ID" value="PUA31786.1"/>
    <property type="molecule type" value="Genomic_DNA"/>
</dbReference>
<dbReference type="GO" id="GO:0016861">
    <property type="term" value="F:intramolecular oxidoreductase activity, interconverting aldoses and ketoses"/>
    <property type="evidence" value="ECO:0007669"/>
    <property type="project" value="InterPro"/>
</dbReference>
<dbReference type="GO" id="GO:0005737">
    <property type="term" value="C:cytoplasm"/>
    <property type="evidence" value="ECO:0007669"/>
    <property type="project" value="InterPro"/>
</dbReference>
<evidence type="ECO:0000313" key="4">
    <source>
        <dbReference type="Proteomes" id="UP000244093"/>
    </source>
</evidence>
<dbReference type="PANTHER" id="PTHR36120:SF2">
    <property type="entry name" value="FUCOSE ISOMERASE"/>
    <property type="match status" value="1"/>
</dbReference>
<keyword evidence="2" id="KW-0119">Carbohydrate metabolism</keyword>
<gene>
    <name evidence="3" type="ORF">B7O98_08275</name>
</gene>
<evidence type="ECO:0000256" key="1">
    <source>
        <dbReference type="ARBA" id="ARBA00023235"/>
    </source>
</evidence>
<dbReference type="GO" id="GO:0005996">
    <property type="term" value="P:monosaccharide metabolic process"/>
    <property type="evidence" value="ECO:0007669"/>
    <property type="project" value="InterPro"/>
</dbReference>
<dbReference type="Proteomes" id="UP000244093">
    <property type="component" value="Unassembled WGS sequence"/>
</dbReference>
<dbReference type="SUPFAM" id="SSF53743">
    <property type="entry name" value="FucI/AraA N-terminal and middle domains"/>
    <property type="match status" value="1"/>
</dbReference>
<sequence>MGRVYLIPVASPLHDPQAVNEVLNQYVEVLKKHVDEVFKIVTSEEDLNNVSVTSEDLALVAVLTGGSEALTVRVSDLAGYTALLPHKTMNSLPASLEAYATLTASGKPSSLILEWPPNGKVLNFIKSWKVVSKLSSLKLGLIGEPSPWLTYSSGTEVENGLKELFSNMEFVRVDLKELYDEVGRIPNSEVSSLVENVFKGAERSFVAREELVKPLKIYLALKNIIRNYGLDAITIRCFDVIKELKTTACLSLALLNSEGFVAGCEGDLPAVVTMYLASKLSDSPAFMGNLAWVEGNEVLVAHCTVALKLTRAYELKTHFESGLGVGIAGFIPEGSKVTMVRLDPISRTLRFAVGTVASGVPLSAHHCRTQVRIRLNADLKNLIEYSIGNHYVLVFEDISEELKYVAEVLGLAVD</sequence>